<name>A0A0F4IXX0_9ACTN</name>
<feature type="region of interest" description="Disordered" evidence="1">
    <location>
        <begin position="1"/>
        <end position="25"/>
    </location>
</feature>
<dbReference type="PATRIC" id="fig|68223.7.peg.2371"/>
<organism evidence="2 3">
    <name type="scientific">Streptomyces katrae</name>
    <dbReference type="NCBI Taxonomy" id="68223"/>
    <lineage>
        <taxon>Bacteria</taxon>
        <taxon>Bacillati</taxon>
        <taxon>Actinomycetota</taxon>
        <taxon>Actinomycetes</taxon>
        <taxon>Kitasatosporales</taxon>
        <taxon>Streptomycetaceae</taxon>
        <taxon>Streptomyces</taxon>
    </lineage>
</organism>
<evidence type="ECO:0000256" key="1">
    <source>
        <dbReference type="SAM" id="MobiDB-lite"/>
    </source>
</evidence>
<dbReference type="AlphaFoldDB" id="A0A0F4IXX0"/>
<keyword evidence="3" id="KW-1185">Reference proteome</keyword>
<evidence type="ECO:0000313" key="2">
    <source>
        <dbReference type="EMBL" id="KJY26489.1"/>
    </source>
</evidence>
<gene>
    <name evidence="2" type="ORF">VR44_29945</name>
</gene>
<feature type="region of interest" description="Disordered" evidence="1">
    <location>
        <begin position="71"/>
        <end position="96"/>
    </location>
</feature>
<feature type="non-terminal residue" evidence="2">
    <location>
        <position position="1"/>
    </location>
</feature>
<dbReference type="EMBL" id="JZWV01000934">
    <property type="protein sequence ID" value="KJY26489.1"/>
    <property type="molecule type" value="Genomic_DNA"/>
</dbReference>
<accession>A0A0F4IXX0</accession>
<reference evidence="2 3" key="1">
    <citation type="submission" date="2015-02" db="EMBL/GenBank/DDBJ databases">
        <authorList>
            <person name="Ju K.-S."/>
            <person name="Doroghazi J.R."/>
            <person name="Metcalf W."/>
        </authorList>
    </citation>
    <scope>NUCLEOTIDE SEQUENCE [LARGE SCALE GENOMIC DNA]</scope>
    <source>
        <strain evidence="2 3">NRRL ISP-5550</strain>
    </source>
</reference>
<comment type="caution">
    <text evidence="2">The sequence shown here is derived from an EMBL/GenBank/DDBJ whole genome shotgun (WGS) entry which is preliminary data.</text>
</comment>
<proteinExistence type="predicted"/>
<protein>
    <submittedName>
        <fullName evidence="2">XRE family transcriptional regulator</fullName>
    </submittedName>
</protein>
<sequence length="96" mass="10608">HAGGEPVRQSARAEAEAIPSRPRRARHRIEQARAYHLDAQPDVALATLAQAHETAPDTIRYNGYARRIIGSSWRKPNPSPRPAAAEPPTWQPAWAS</sequence>
<dbReference type="Proteomes" id="UP000033551">
    <property type="component" value="Unassembled WGS sequence"/>
</dbReference>
<evidence type="ECO:0000313" key="3">
    <source>
        <dbReference type="Proteomes" id="UP000033551"/>
    </source>
</evidence>